<gene>
    <name evidence="2" type="ORF">INT48_004358</name>
</gene>
<dbReference type="PANTHER" id="PTHR43591">
    <property type="entry name" value="METHYLTRANSFERASE"/>
    <property type="match status" value="1"/>
</dbReference>
<feature type="compositionally biased region" description="Polar residues" evidence="1">
    <location>
        <begin position="27"/>
        <end position="42"/>
    </location>
</feature>
<evidence type="ECO:0000313" key="3">
    <source>
        <dbReference type="Proteomes" id="UP000613177"/>
    </source>
</evidence>
<evidence type="ECO:0008006" key="4">
    <source>
        <dbReference type="Google" id="ProtNLM"/>
    </source>
</evidence>
<dbReference type="InterPro" id="IPR029063">
    <property type="entry name" value="SAM-dependent_MTases_sf"/>
</dbReference>
<protein>
    <recommendedName>
        <fullName evidence="4">Methyltransferase domain-containing protein</fullName>
    </recommendedName>
</protein>
<evidence type="ECO:0000313" key="2">
    <source>
        <dbReference type="EMBL" id="KAG2230096.1"/>
    </source>
</evidence>
<dbReference type="Proteomes" id="UP000613177">
    <property type="component" value="Unassembled WGS sequence"/>
</dbReference>
<sequence length="509" mass="57020">MGNSQSQHKRYLPNHGFHKLTTTFSSPALNMNHSLQPITTPPGSVKSPPQTPNSSRRTSLVGDLKSHINKVPYKSASTIDVFHAHEAQTKLRSGRSYSVTTADQFPEKLSNTDNMQTKINGRTYQTVNNKYCLPIDEEEQDRLTNTHYVLKHCFGDNFSAPVHDLLSRSVSVARDSIISNNSSDSQQCLDNSPISVSPSAVSSCSSSIRTNWNNQGTPARVLDVACGSGVWVLDMATAYPDSQFYGIDFACIYPNTIKPANTTFHHGDLLDPEGFPYPDEYFDYIHMRLVYNCFSSDDLKVKYIPSIIINMFEINRVLKPGGYVELRDIDPTIKNPGPTGSELFSDFTAHMLKLHTVDVTWTQSMCEVLSKQAELTDIHRQEVSVGFGYQGPLANSIDCSIRDGLRSHEQFFMEAYNLSSEACAAKINAMIEESAVHHSYFNYYLAWGRKPLVYDQLHHSHQETLTDSPTRTEPFLRSALKLSCQSEAELSVLSENAFDIVHFANGFIE</sequence>
<feature type="region of interest" description="Disordered" evidence="1">
    <location>
        <begin position="27"/>
        <end position="60"/>
    </location>
</feature>
<evidence type="ECO:0000256" key="1">
    <source>
        <dbReference type="SAM" id="MobiDB-lite"/>
    </source>
</evidence>
<reference evidence="2" key="1">
    <citation type="submission" date="2021-01" db="EMBL/GenBank/DDBJ databases">
        <title>Metabolic potential, ecology and presence of endohyphal bacteria is reflected in genomic diversity of Mucoromycotina.</title>
        <authorList>
            <person name="Muszewska A."/>
            <person name="Okrasinska A."/>
            <person name="Steczkiewicz K."/>
            <person name="Drgas O."/>
            <person name="Orlowska M."/>
            <person name="Perlinska-Lenart U."/>
            <person name="Aleksandrzak-Piekarczyk T."/>
            <person name="Szatraj K."/>
            <person name="Zielenkiewicz U."/>
            <person name="Pilsyk S."/>
            <person name="Malc E."/>
            <person name="Mieczkowski P."/>
            <person name="Kruszewska J.S."/>
            <person name="Biernat P."/>
            <person name="Pawlowska J."/>
        </authorList>
    </citation>
    <scope>NUCLEOTIDE SEQUENCE</scope>
    <source>
        <strain evidence="2">WA0000018081</strain>
    </source>
</reference>
<dbReference type="PANTHER" id="PTHR43591:SF105">
    <property type="entry name" value="METHYLTRANSFERASE DOMAIN-CONTAINING PROTEIN-RELATED"/>
    <property type="match status" value="1"/>
</dbReference>
<dbReference type="SUPFAM" id="SSF53335">
    <property type="entry name" value="S-adenosyl-L-methionine-dependent methyltransferases"/>
    <property type="match status" value="1"/>
</dbReference>
<comment type="caution">
    <text evidence="2">The sequence shown here is derived from an EMBL/GenBank/DDBJ whole genome shotgun (WGS) entry which is preliminary data.</text>
</comment>
<dbReference type="GO" id="GO:0008168">
    <property type="term" value="F:methyltransferase activity"/>
    <property type="evidence" value="ECO:0007669"/>
    <property type="project" value="TreeGrafter"/>
</dbReference>
<dbReference type="EMBL" id="JAEPRE010000223">
    <property type="protein sequence ID" value="KAG2230096.1"/>
    <property type="molecule type" value="Genomic_DNA"/>
</dbReference>
<accession>A0A8H7SJ96</accession>
<name>A0A8H7SJ96_9FUNG</name>
<organism evidence="2 3">
    <name type="scientific">Thamnidium elegans</name>
    <dbReference type="NCBI Taxonomy" id="101142"/>
    <lineage>
        <taxon>Eukaryota</taxon>
        <taxon>Fungi</taxon>
        <taxon>Fungi incertae sedis</taxon>
        <taxon>Mucoromycota</taxon>
        <taxon>Mucoromycotina</taxon>
        <taxon>Mucoromycetes</taxon>
        <taxon>Mucorales</taxon>
        <taxon>Mucorineae</taxon>
        <taxon>Mucoraceae</taxon>
        <taxon>Thamnidium</taxon>
    </lineage>
</organism>
<proteinExistence type="predicted"/>
<dbReference type="CDD" id="cd02440">
    <property type="entry name" value="AdoMet_MTases"/>
    <property type="match status" value="1"/>
</dbReference>
<dbReference type="Gene3D" id="3.40.50.150">
    <property type="entry name" value="Vaccinia Virus protein VP39"/>
    <property type="match status" value="1"/>
</dbReference>
<keyword evidence="3" id="KW-1185">Reference proteome</keyword>
<dbReference type="AlphaFoldDB" id="A0A8H7SJ96"/>
<dbReference type="Pfam" id="PF13489">
    <property type="entry name" value="Methyltransf_23"/>
    <property type="match status" value="1"/>
</dbReference>